<keyword evidence="1" id="KW-1185">Reference proteome</keyword>
<protein>
    <submittedName>
        <fullName evidence="2">Uncharacterized protein</fullName>
    </submittedName>
</protein>
<reference evidence="2" key="2">
    <citation type="submission" date="2023-11" db="UniProtKB">
        <authorList>
            <consortium name="WormBaseParasite"/>
        </authorList>
    </citation>
    <scope>IDENTIFICATION</scope>
</reference>
<reference evidence="1" key="1">
    <citation type="submission" date="2022-06" db="EMBL/GenBank/DDBJ databases">
        <authorList>
            <person name="Berger JAMES D."/>
            <person name="Berger JAMES D."/>
        </authorList>
    </citation>
    <scope>NUCLEOTIDE SEQUENCE [LARGE SCALE GENOMIC DNA]</scope>
</reference>
<dbReference type="WBParaSite" id="SRDH1_74920.1">
    <property type="protein sequence ID" value="SRDH1_74920.1"/>
    <property type="gene ID" value="SRDH1_74920"/>
</dbReference>
<dbReference type="Proteomes" id="UP000050792">
    <property type="component" value="Unassembled WGS sequence"/>
</dbReference>
<evidence type="ECO:0000313" key="2">
    <source>
        <dbReference type="WBParaSite" id="SRDH1_74920.1"/>
    </source>
</evidence>
<name>A0AA85G492_9TREM</name>
<sequence length="66" mass="7591">MLLELLMTSELDVYQPPKIDDILINVIEEHVLTDIHGFQFQLEQFTHAPFLTPRCNGLQTLSSQHA</sequence>
<proteinExistence type="predicted"/>
<organism evidence="1 2">
    <name type="scientific">Schistosoma rodhaini</name>
    <dbReference type="NCBI Taxonomy" id="6188"/>
    <lineage>
        <taxon>Eukaryota</taxon>
        <taxon>Metazoa</taxon>
        <taxon>Spiralia</taxon>
        <taxon>Lophotrochozoa</taxon>
        <taxon>Platyhelminthes</taxon>
        <taxon>Trematoda</taxon>
        <taxon>Digenea</taxon>
        <taxon>Strigeidida</taxon>
        <taxon>Schistosomatoidea</taxon>
        <taxon>Schistosomatidae</taxon>
        <taxon>Schistosoma</taxon>
    </lineage>
</organism>
<evidence type="ECO:0000313" key="1">
    <source>
        <dbReference type="Proteomes" id="UP000050792"/>
    </source>
</evidence>
<dbReference type="AlphaFoldDB" id="A0AA85G492"/>
<accession>A0AA85G492</accession>